<evidence type="ECO:0000313" key="4">
    <source>
        <dbReference type="EMBL" id="GAP15103.1"/>
    </source>
</evidence>
<dbReference type="Pfam" id="PF13276">
    <property type="entry name" value="HTH_21"/>
    <property type="match status" value="1"/>
</dbReference>
<dbReference type="Gene3D" id="3.30.420.10">
    <property type="entry name" value="Ribonuclease H-like superfamily/Ribonuclease H"/>
    <property type="match status" value="1"/>
</dbReference>
<comment type="function">
    <text evidence="1">Involved in the transposition of the insertion sequence.</text>
</comment>
<feature type="domain" description="Integrase catalytic" evidence="2">
    <location>
        <begin position="108"/>
        <end position="269"/>
    </location>
</feature>
<dbReference type="InterPro" id="IPR025948">
    <property type="entry name" value="HTH-like_dom"/>
</dbReference>
<dbReference type="PROSITE" id="PS50994">
    <property type="entry name" value="INTEGRASE"/>
    <property type="match status" value="1"/>
</dbReference>
<dbReference type="AlphaFoldDB" id="A0A0S7BBE1"/>
<dbReference type="Proteomes" id="UP000055060">
    <property type="component" value="Unassembled WGS sequence"/>
</dbReference>
<evidence type="ECO:0000256" key="1">
    <source>
        <dbReference type="ARBA" id="ARBA00002286"/>
    </source>
</evidence>
<dbReference type="RefSeq" id="WP_236709973.1">
    <property type="nucleotide sequence ID" value="NZ_DF967972.1"/>
</dbReference>
<dbReference type="GO" id="GO:0003676">
    <property type="term" value="F:nucleic acid binding"/>
    <property type="evidence" value="ECO:0007669"/>
    <property type="project" value="InterPro"/>
</dbReference>
<dbReference type="Pfam" id="PF00665">
    <property type="entry name" value="rve"/>
    <property type="match status" value="1"/>
</dbReference>
<dbReference type="InterPro" id="IPR050900">
    <property type="entry name" value="Transposase_IS3/IS150/IS904"/>
</dbReference>
<name>A0A0S7BBE1_9CHLR</name>
<evidence type="ECO:0000259" key="2">
    <source>
        <dbReference type="PROSITE" id="PS50994"/>
    </source>
</evidence>
<sequence>MNAMCSFFGISRAAYYAWLKRKGQPDLDAERKQLILEAYAASKSTYGYRRIGLWLSQYRSVIINHKAILRLMNCLGIRSVARRHKMFTKMSQLEIYHRYENILNRDFAATRPNQKWVTDITYIATQQGWAYLSTIKDLYGGFIVAHAMSLSNSVALVTRTLKLAQEKEKVTDGLILHSDQGHQYTSHAYHVLTQQYSITPSMSRRGNCWDNAPMENFFGHLKEEALRNISTPTFEEAKQIVDEYIYFFNYERIQLKTRQTPYQLRCLST</sequence>
<dbReference type="Pfam" id="PF13333">
    <property type="entry name" value="rve_2"/>
    <property type="match status" value="1"/>
</dbReference>
<dbReference type="PANTHER" id="PTHR46889">
    <property type="entry name" value="TRANSPOSASE INSF FOR INSERTION SEQUENCE IS3B-RELATED"/>
    <property type="match status" value="1"/>
</dbReference>
<keyword evidence="5" id="KW-1185">Reference proteome</keyword>
<dbReference type="SUPFAM" id="SSF53098">
    <property type="entry name" value="Ribonuclease H-like"/>
    <property type="match status" value="1"/>
</dbReference>
<dbReference type="InterPro" id="IPR036397">
    <property type="entry name" value="RNaseH_sf"/>
</dbReference>
<dbReference type="InterPro" id="IPR001584">
    <property type="entry name" value="Integrase_cat-core"/>
</dbReference>
<dbReference type="PANTHER" id="PTHR46889:SF4">
    <property type="entry name" value="TRANSPOSASE INSO FOR INSERTION SEQUENCE ELEMENT IS911B-RELATED"/>
    <property type="match status" value="1"/>
</dbReference>
<dbReference type="STRING" id="360412.LARV_02536"/>
<proteinExistence type="predicted"/>
<reference evidence="4" key="1">
    <citation type="submission" date="2015-07" db="EMBL/GenBank/DDBJ databases">
        <title>Draft Genome Sequences of Anaerolinea thermolimosa IMO-1, Bellilinea caldifistulae GOMI-1, Leptolinea tardivitalis YMTK-2, Levilinea saccharolytica KIBI-1,Longilinea arvoryzae KOME-1, Previously Described as Members of the Anaerolineaceae (Chloroflexi).</title>
        <authorList>
            <person name="Sekiguchi Y."/>
            <person name="Ohashi A."/>
            <person name="Matsuura N."/>
            <person name="Tourlousse M.D."/>
        </authorList>
    </citation>
    <scope>NUCLEOTIDE SEQUENCE [LARGE SCALE GENOMIC DNA]</scope>
    <source>
        <strain evidence="4">KOME-1</strain>
    </source>
</reference>
<accession>A0A0S7BBE1</accession>
<protein>
    <submittedName>
        <fullName evidence="4">Transposase</fullName>
    </submittedName>
</protein>
<dbReference type="GO" id="GO:0015074">
    <property type="term" value="P:DNA integration"/>
    <property type="evidence" value="ECO:0007669"/>
    <property type="project" value="InterPro"/>
</dbReference>
<evidence type="ECO:0000313" key="3">
    <source>
        <dbReference type="EMBL" id="GAP14761.1"/>
    </source>
</evidence>
<dbReference type="InterPro" id="IPR048020">
    <property type="entry name" value="Transpos_IS3"/>
</dbReference>
<dbReference type="NCBIfam" id="NF033516">
    <property type="entry name" value="transpos_IS3"/>
    <property type="match status" value="1"/>
</dbReference>
<gene>
    <name evidence="3" type="ORF">LARV_02536</name>
    <name evidence="4" type="ORF">LARV_02883</name>
</gene>
<dbReference type="EMBL" id="DF967972">
    <property type="protein sequence ID" value="GAP15103.1"/>
    <property type="molecule type" value="Genomic_DNA"/>
</dbReference>
<dbReference type="EMBL" id="DF967972">
    <property type="protein sequence ID" value="GAP14761.1"/>
    <property type="molecule type" value="Genomic_DNA"/>
</dbReference>
<organism evidence="4">
    <name type="scientific">Longilinea arvoryzae</name>
    <dbReference type="NCBI Taxonomy" id="360412"/>
    <lineage>
        <taxon>Bacteria</taxon>
        <taxon>Bacillati</taxon>
        <taxon>Chloroflexota</taxon>
        <taxon>Anaerolineae</taxon>
        <taxon>Anaerolineales</taxon>
        <taxon>Anaerolineaceae</taxon>
        <taxon>Longilinea</taxon>
    </lineage>
</organism>
<dbReference type="InterPro" id="IPR012337">
    <property type="entry name" value="RNaseH-like_sf"/>
</dbReference>
<evidence type="ECO:0000313" key="5">
    <source>
        <dbReference type="Proteomes" id="UP000055060"/>
    </source>
</evidence>